<dbReference type="RefSeq" id="WP_246012089.1">
    <property type="nucleotide sequence ID" value="NZ_SNZE01000018.1"/>
</dbReference>
<sequence length="260" mass="28632">MSVKVMSAVFERYPNGGGEMLLALALADHAHDDGTHVFPKVETLAEKTRQSVRSVQYQLRLMEASGWLILVNSGKGGRNYTREYRICSDWIKGAEIAPLKKGANDDDKGCNLTHKGCKTEQERVQTIAPAYNHQEPSLTIKESLDDKPATPTKPNSKVGLTVDALVAKGVDEQVALDWLSVRRDKGSKVLSITALKAVEREATAAGLSLCEAIKVSIEFNWIGFRAAWYASRHRANAPPATRTTNTPRDYTKGIDPHGRF</sequence>
<dbReference type="Pfam" id="PF13730">
    <property type="entry name" value="HTH_36"/>
    <property type="match status" value="1"/>
</dbReference>
<feature type="compositionally biased region" description="Low complexity" evidence="1">
    <location>
        <begin position="236"/>
        <end position="248"/>
    </location>
</feature>
<accession>A0A4R6Y2D1</accession>
<dbReference type="Gene3D" id="1.10.10.10">
    <property type="entry name" value="Winged helix-like DNA-binding domain superfamily/Winged helix DNA-binding domain"/>
    <property type="match status" value="1"/>
</dbReference>
<organism evidence="2 3">
    <name type="scientific">Hydromonas duriensis</name>
    <dbReference type="NCBI Taxonomy" id="1527608"/>
    <lineage>
        <taxon>Bacteria</taxon>
        <taxon>Pseudomonadati</taxon>
        <taxon>Pseudomonadota</taxon>
        <taxon>Betaproteobacteria</taxon>
        <taxon>Burkholderiales</taxon>
        <taxon>Burkholderiaceae</taxon>
        <taxon>Hydromonas</taxon>
    </lineage>
</organism>
<evidence type="ECO:0000256" key="1">
    <source>
        <dbReference type="SAM" id="MobiDB-lite"/>
    </source>
</evidence>
<feature type="compositionally biased region" description="Basic and acidic residues" evidence="1">
    <location>
        <begin position="249"/>
        <end position="260"/>
    </location>
</feature>
<evidence type="ECO:0000313" key="2">
    <source>
        <dbReference type="EMBL" id="TDR30663.1"/>
    </source>
</evidence>
<protein>
    <submittedName>
        <fullName evidence="2">Helix-turn-helix protein</fullName>
    </submittedName>
</protein>
<reference evidence="2 3" key="1">
    <citation type="submission" date="2019-03" db="EMBL/GenBank/DDBJ databases">
        <title>Genomic Encyclopedia of Type Strains, Phase IV (KMG-IV): sequencing the most valuable type-strain genomes for metagenomic binning, comparative biology and taxonomic classification.</title>
        <authorList>
            <person name="Goeker M."/>
        </authorList>
    </citation>
    <scope>NUCLEOTIDE SEQUENCE [LARGE SCALE GENOMIC DNA]</scope>
    <source>
        <strain evidence="2 3">DSM 102852</strain>
    </source>
</reference>
<dbReference type="Proteomes" id="UP000294480">
    <property type="component" value="Unassembled WGS sequence"/>
</dbReference>
<dbReference type="InterPro" id="IPR036388">
    <property type="entry name" value="WH-like_DNA-bd_sf"/>
</dbReference>
<keyword evidence="3" id="KW-1185">Reference proteome</keyword>
<gene>
    <name evidence="2" type="ORF">DFR44_11810</name>
</gene>
<dbReference type="AlphaFoldDB" id="A0A4R6Y2D1"/>
<comment type="caution">
    <text evidence="2">The sequence shown here is derived from an EMBL/GenBank/DDBJ whole genome shotgun (WGS) entry which is preliminary data.</text>
</comment>
<feature type="region of interest" description="Disordered" evidence="1">
    <location>
        <begin position="235"/>
        <end position="260"/>
    </location>
</feature>
<evidence type="ECO:0000313" key="3">
    <source>
        <dbReference type="Proteomes" id="UP000294480"/>
    </source>
</evidence>
<name>A0A4R6Y2D1_9BURK</name>
<proteinExistence type="predicted"/>
<dbReference type="EMBL" id="SNZE01000018">
    <property type="protein sequence ID" value="TDR30663.1"/>
    <property type="molecule type" value="Genomic_DNA"/>
</dbReference>